<dbReference type="NCBIfam" id="TIGR01324">
    <property type="entry name" value="cysta_beta_ly_B"/>
    <property type="match status" value="1"/>
</dbReference>
<gene>
    <name evidence="8" type="ORF">FMM02_00155</name>
</gene>
<evidence type="ECO:0000256" key="1">
    <source>
        <dbReference type="ARBA" id="ARBA00001933"/>
    </source>
</evidence>
<dbReference type="GO" id="GO:0030170">
    <property type="term" value="F:pyridoxal phosphate binding"/>
    <property type="evidence" value="ECO:0007669"/>
    <property type="project" value="InterPro"/>
</dbReference>
<comment type="similarity">
    <text evidence="2 7">Belongs to the trans-sulfuration enzymes family.</text>
</comment>
<dbReference type="FunFam" id="3.40.640.10:FF:000046">
    <property type="entry name" value="Cystathionine gamma-lyase"/>
    <property type="match status" value="1"/>
</dbReference>
<dbReference type="KEGG" id="sxa:FMM02_00155"/>
<protein>
    <submittedName>
        <fullName evidence="8">Cystathionine beta-lyase</fullName>
        <ecNumber evidence="8">4.4.1.8</ecNumber>
    </submittedName>
</protein>
<comment type="cofactor">
    <cofactor evidence="1 7">
        <name>pyridoxal 5'-phosphate</name>
        <dbReference type="ChEBI" id="CHEBI:597326"/>
    </cofactor>
</comment>
<keyword evidence="9" id="KW-1185">Reference proteome</keyword>
<accession>A0A516INR2</accession>
<evidence type="ECO:0000313" key="9">
    <source>
        <dbReference type="Proteomes" id="UP000321857"/>
    </source>
</evidence>
<dbReference type="PIRSF" id="PIRSF001434">
    <property type="entry name" value="CGS"/>
    <property type="match status" value="1"/>
</dbReference>
<feature type="modified residue" description="N6-(pyridoxal phosphate)lysine" evidence="6">
    <location>
        <position position="209"/>
    </location>
</feature>
<dbReference type="GO" id="GO:0047804">
    <property type="term" value="F:cysteine-S-conjugate beta-lyase activity"/>
    <property type="evidence" value="ECO:0007669"/>
    <property type="project" value="InterPro"/>
</dbReference>
<dbReference type="EC" id="4.4.1.8" evidence="8"/>
<evidence type="ECO:0000256" key="5">
    <source>
        <dbReference type="ARBA" id="ARBA00047517"/>
    </source>
</evidence>
<dbReference type="InterPro" id="IPR015421">
    <property type="entry name" value="PyrdxlP-dep_Trfase_major"/>
</dbReference>
<dbReference type="InterPro" id="IPR006233">
    <property type="entry name" value="Cys_b_lyase_bac"/>
</dbReference>
<name>A0A516INR2_9SPHN</name>
<dbReference type="InterPro" id="IPR015424">
    <property type="entry name" value="PyrdxlP-dep_Trfase"/>
</dbReference>
<sequence>MEEGPNRKRLATRLIHPDRQASTDFRSLAAPTYRGSTIAFDSVADILDVNDVNQYRYGLYGTPTTRELALQIGAIEGAEHCLILPSGLSAITLVYLALCRAGDHVLVTESAYGPNTELAFVMLRGFGIEVERYNPLVGAGISELIRDNTRLIWTESPGSITMEVQDIAAICAAAKARGVTVAIDNSYGAGLLFDAFGAGADISIQALTKYAGGHSDLLLGSVSTNDDRLDRKLRLAQRLTGMGVSPDDCSAVLRGLKTLDVRLRHFEQSTMTVARWLDQRDEVTALLHPAFSDCPGHEIWKRDWSGSAGLFSIIFGNWTRRQVETFVDSLQLFTIGYSWGGAHSIAICYSDLKRPTPELGPLLVRLNIGLEDPADLIDDLDQALAKAASA</sequence>
<dbReference type="PANTHER" id="PTHR43500:SF1">
    <property type="entry name" value="CYSTATHIONINE BETA-LYASE-RELATED"/>
    <property type="match status" value="1"/>
</dbReference>
<reference evidence="8 9" key="1">
    <citation type="submission" date="2019-07" db="EMBL/GenBank/DDBJ databases">
        <title>Sphingomonas AE3 Genome sequencing and assembly.</title>
        <authorList>
            <person name="Kim H."/>
        </authorList>
    </citation>
    <scope>NUCLEOTIDE SEQUENCE [LARGE SCALE GENOMIC DNA]</scope>
    <source>
        <strain evidence="8 9">AE3</strain>
    </source>
</reference>
<proteinExistence type="inferred from homology"/>
<evidence type="ECO:0000256" key="7">
    <source>
        <dbReference type="RuleBase" id="RU362118"/>
    </source>
</evidence>
<dbReference type="SUPFAM" id="SSF53383">
    <property type="entry name" value="PLP-dependent transferases"/>
    <property type="match status" value="1"/>
</dbReference>
<dbReference type="PANTHER" id="PTHR43500">
    <property type="entry name" value="CYSTATHIONINE BETA-LYASE-RELATED"/>
    <property type="match status" value="1"/>
</dbReference>
<dbReference type="InterPro" id="IPR015422">
    <property type="entry name" value="PyrdxlP-dep_Trfase_small"/>
</dbReference>
<dbReference type="NCBIfam" id="NF005456">
    <property type="entry name" value="PRK07050.1"/>
    <property type="match status" value="1"/>
</dbReference>
<dbReference type="OrthoDB" id="9790858at2"/>
<dbReference type="EMBL" id="CP041659">
    <property type="protein sequence ID" value="QDP18507.1"/>
    <property type="molecule type" value="Genomic_DNA"/>
</dbReference>
<evidence type="ECO:0000256" key="3">
    <source>
        <dbReference type="ARBA" id="ARBA00022898"/>
    </source>
</evidence>
<keyword evidence="3 6" id="KW-0663">Pyridoxal phosphate</keyword>
<evidence type="ECO:0000256" key="4">
    <source>
        <dbReference type="ARBA" id="ARBA00023239"/>
    </source>
</evidence>
<dbReference type="InterPro" id="IPR000277">
    <property type="entry name" value="Cys/Met-Metab_PyrdxlP-dep_enz"/>
</dbReference>
<dbReference type="Gene3D" id="3.90.1150.10">
    <property type="entry name" value="Aspartate Aminotransferase, domain 1"/>
    <property type="match status" value="1"/>
</dbReference>
<dbReference type="RefSeq" id="WP_147492970.1">
    <property type="nucleotide sequence ID" value="NZ_CP041659.1"/>
</dbReference>
<dbReference type="Proteomes" id="UP000321857">
    <property type="component" value="Chromosome"/>
</dbReference>
<dbReference type="GO" id="GO:0019346">
    <property type="term" value="P:transsulfuration"/>
    <property type="evidence" value="ECO:0007669"/>
    <property type="project" value="InterPro"/>
</dbReference>
<evidence type="ECO:0000256" key="2">
    <source>
        <dbReference type="ARBA" id="ARBA00009077"/>
    </source>
</evidence>
<evidence type="ECO:0000313" key="8">
    <source>
        <dbReference type="EMBL" id="QDP18507.1"/>
    </source>
</evidence>
<dbReference type="Gene3D" id="3.40.640.10">
    <property type="entry name" value="Type I PLP-dependent aspartate aminotransferase-like (Major domain)"/>
    <property type="match status" value="1"/>
</dbReference>
<dbReference type="AlphaFoldDB" id="A0A516INR2"/>
<keyword evidence="4 8" id="KW-0456">Lyase</keyword>
<dbReference type="GO" id="GO:0019450">
    <property type="term" value="P:L-cysteine catabolic process to pyruvate"/>
    <property type="evidence" value="ECO:0007669"/>
    <property type="project" value="TreeGrafter"/>
</dbReference>
<evidence type="ECO:0000256" key="6">
    <source>
        <dbReference type="PIRSR" id="PIRSR001434-2"/>
    </source>
</evidence>
<organism evidence="8 9">
    <name type="scientific">Sphingomonas xanthus</name>
    <dbReference type="NCBI Taxonomy" id="2594473"/>
    <lineage>
        <taxon>Bacteria</taxon>
        <taxon>Pseudomonadati</taxon>
        <taxon>Pseudomonadota</taxon>
        <taxon>Alphaproteobacteria</taxon>
        <taxon>Sphingomonadales</taxon>
        <taxon>Sphingomonadaceae</taxon>
        <taxon>Sphingomonas</taxon>
    </lineage>
</organism>
<comment type="catalytic activity">
    <reaction evidence="5">
        <text>L,L-cystathionine + H2O = L-homocysteine + pyruvate + NH4(+)</text>
        <dbReference type="Rhea" id="RHEA:13965"/>
        <dbReference type="ChEBI" id="CHEBI:15361"/>
        <dbReference type="ChEBI" id="CHEBI:15377"/>
        <dbReference type="ChEBI" id="CHEBI:28938"/>
        <dbReference type="ChEBI" id="CHEBI:58161"/>
        <dbReference type="ChEBI" id="CHEBI:58199"/>
    </reaction>
</comment>
<dbReference type="Pfam" id="PF01053">
    <property type="entry name" value="Cys_Met_Meta_PP"/>
    <property type="match status" value="1"/>
</dbReference>